<protein>
    <submittedName>
        <fullName evidence="1">Uncharacterized protein</fullName>
    </submittedName>
</protein>
<accession>A0A6A6N901</accession>
<evidence type="ECO:0000313" key="2">
    <source>
        <dbReference type="Proteomes" id="UP000467840"/>
    </source>
</evidence>
<gene>
    <name evidence="1" type="ORF">GH714_033151</name>
</gene>
<dbReference type="EMBL" id="JAAGAX010000003">
    <property type="protein sequence ID" value="KAF2321046.1"/>
    <property type="molecule type" value="Genomic_DNA"/>
</dbReference>
<sequence>MRIKPFTIDHLHHYFAAEGILTVQACPMGGTMPPKVVGGRGYGVHYVSWACKVRVANISQPSKDTPSFAHPPPPPILAITPAIQLQSNVELGAFMEQLVTSVAAFLG</sequence>
<organism evidence="1 2">
    <name type="scientific">Hevea brasiliensis</name>
    <name type="common">Para rubber tree</name>
    <name type="synonym">Siphonia brasiliensis</name>
    <dbReference type="NCBI Taxonomy" id="3981"/>
    <lineage>
        <taxon>Eukaryota</taxon>
        <taxon>Viridiplantae</taxon>
        <taxon>Streptophyta</taxon>
        <taxon>Embryophyta</taxon>
        <taxon>Tracheophyta</taxon>
        <taxon>Spermatophyta</taxon>
        <taxon>Magnoliopsida</taxon>
        <taxon>eudicotyledons</taxon>
        <taxon>Gunneridae</taxon>
        <taxon>Pentapetalae</taxon>
        <taxon>rosids</taxon>
        <taxon>fabids</taxon>
        <taxon>Malpighiales</taxon>
        <taxon>Euphorbiaceae</taxon>
        <taxon>Crotonoideae</taxon>
        <taxon>Micrandreae</taxon>
        <taxon>Hevea</taxon>
    </lineage>
</organism>
<dbReference type="AlphaFoldDB" id="A0A6A6N901"/>
<dbReference type="Proteomes" id="UP000467840">
    <property type="component" value="Chromosome 10"/>
</dbReference>
<comment type="caution">
    <text evidence="1">The sequence shown here is derived from an EMBL/GenBank/DDBJ whole genome shotgun (WGS) entry which is preliminary data.</text>
</comment>
<keyword evidence="2" id="KW-1185">Reference proteome</keyword>
<evidence type="ECO:0000313" key="1">
    <source>
        <dbReference type="EMBL" id="KAF2321046.1"/>
    </source>
</evidence>
<reference evidence="1 2" key="1">
    <citation type="journal article" date="2020" name="Mol. Plant">
        <title>The Chromosome-Based Rubber Tree Genome Provides New Insights into Spurge Genome Evolution and Rubber Biosynthesis.</title>
        <authorList>
            <person name="Liu J."/>
            <person name="Shi C."/>
            <person name="Shi C.C."/>
            <person name="Li W."/>
            <person name="Zhang Q.J."/>
            <person name="Zhang Y."/>
            <person name="Li K."/>
            <person name="Lu H.F."/>
            <person name="Shi C."/>
            <person name="Zhu S.T."/>
            <person name="Xiao Z.Y."/>
            <person name="Nan H."/>
            <person name="Yue Y."/>
            <person name="Zhu X.G."/>
            <person name="Wu Y."/>
            <person name="Hong X.N."/>
            <person name="Fan G.Y."/>
            <person name="Tong Y."/>
            <person name="Zhang D."/>
            <person name="Mao C.L."/>
            <person name="Liu Y.L."/>
            <person name="Hao S.J."/>
            <person name="Liu W.Q."/>
            <person name="Lv M.Q."/>
            <person name="Zhang H.B."/>
            <person name="Liu Y."/>
            <person name="Hu-Tang G.R."/>
            <person name="Wang J.P."/>
            <person name="Wang J.H."/>
            <person name="Sun Y.H."/>
            <person name="Ni S.B."/>
            <person name="Chen W.B."/>
            <person name="Zhang X.C."/>
            <person name="Jiao Y.N."/>
            <person name="Eichler E.E."/>
            <person name="Li G.H."/>
            <person name="Liu X."/>
            <person name="Gao L.Z."/>
        </authorList>
    </citation>
    <scope>NUCLEOTIDE SEQUENCE [LARGE SCALE GENOMIC DNA]</scope>
    <source>
        <strain evidence="2">cv. GT1</strain>
        <tissue evidence="1">Leaf</tissue>
    </source>
</reference>
<proteinExistence type="predicted"/>
<name>A0A6A6N901_HEVBR</name>